<evidence type="ECO:0000313" key="3">
    <source>
        <dbReference type="Proteomes" id="UP001499990"/>
    </source>
</evidence>
<dbReference type="Proteomes" id="UP001499990">
    <property type="component" value="Unassembled WGS sequence"/>
</dbReference>
<dbReference type="EMBL" id="BAAAYL010000001">
    <property type="protein sequence ID" value="GAA3371504.1"/>
    <property type="molecule type" value="Genomic_DNA"/>
</dbReference>
<dbReference type="RefSeq" id="WP_345036170.1">
    <property type="nucleotide sequence ID" value="NZ_BAAAYL010000001.1"/>
</dbReference>
<accession>A0ABP6S9I4</accession>
<feature type="region of interest" description="Disordered" evidence="1">
    <location>
        <begin position="1"/>
        <end position="61"/>
    </location>
</feature>
<feature type="compositionally biased region" description="Pro residues" evidence="1">
    <location>
        <begin position="33"/>
        <end position="43"/>
    </location>
</feature>
<comment type="caution">
    <text evidence="2">The sequence shown here is derived from an EMBL/GenBank/DDBJ whole genome shotgun (WGS) entry which is preliminary data.</text>
</comment>
<name>A0ABP6S9I4_9ACTN</name>
<proteinExistence type="predicted"/>
<evidence type="ECO:0000313" key="2">
    <source>
        <dbReference type="EMBL" id="GAA3371504.1"/>
    </source>
</evidence>
<evidence type="ECO:0000256" key="1">
    <source>
        <dbReference type="SAM" id="MobiDB-lite"/>
    </source>
</evidence>
<gene>
    <name evidence="2" type="ORF">GCM10020367_22440</name>
</gene>
<sequence length="61" mass="6648">MPVPELPDPLDVGTARTPRRNADAALSALRTWRPPPARVPTEPPFTFRADGCTPVLDLPDD</sequence>
<protein>
    <submittedName>
        <fullName evidence="2">Uncharacterized protein</fullName>
    </submittedName>
</protein>
<reference evidence="3" key="1">
    <citation type="journal article" date="2019" name="Int. J. Syst. Evol. Microbiol.">
        <title>The Global Catalogue of Microorganisms (GCM) 10K type strain sequencing project: providing services to taxonomists for standard genome sequencing and annotation.</title>
        <authorList>
            <consortium name="The Broad Institute Genomics Platform"/>
            <consortium name="The Broad Institute Genome Sequencing Center for Infectious Disease"/>
            <person name="Wu L."/>
            <person name="Ma J."/>
        </authorList>
    </citation>
    <scope>NUCLEOTIDE SEQUENCE [LARGE SCALE GENOMIC DNA]</scope>
    <source>
        <strain evidence="3">JCM 9651</strain>
    </source>
</reference>
<organism evidence="2 3">
    <name type="scientific">Streptomyces sannanensis</name>
    <dbReference type="NCBI Taxonomy" id="285536"/>
    <lineage>
        <taxon>Bacteria</taxon>
        <taxon>Bacillati</taxon>
        <taxon>Actinomycetota</taxon>
        <taxon>Actinomycetes</taxon>
        <taxon>Kitasatosporales</taxon>
        <taxon>Streptomycetaceae</taxon>
        <taxon>Streptomyces</taxon>
    </lineage>
</organism>
<keyword evidence="3" id="KW-1185">Reference proteome</keyword>